<dbReference type="EMBL" id="JAANQT010000308">
    <property type="protein sequence ID" value="KAG1312189.1"/>
    <property type="molecule type" value="Genomic_DNA"/>
</dbReference>
<dbReference type="OrthoDB" id="288942at2759"/>
<protein>
    <recommendedName>
        <fullName evidence="6">Alanyl-transfer RNA synthetases family profile domain-containing protein</fullName>
    </recommendedName>
</protein>
<organism evidence="7 8">
    <name type="scientific">Rhizopus oryzae</name>
    <name type="common">Mucormycosis agent</name>
    <name type="synonym">Rhizopus arrhizus var. delemar</name>
    <dbReference type="NCBI Taxonomy" id="64495"/>
    <lineage>
        <taxon>Eukaryota</taxon>
        <taxon>Fungi</taxon>
        <taxon>Fungi incertae sedis</taxon>
        <taxon>Mucoromycota</taxon>
        <taxon>Mucoromycotina</taxon>
        <taxon>Mucoromycetes</taxon>
        <taxon>Mucorales</taxon>
        <taxon>Mucorineae</taxon>
        <taxon>Rhizopodaceae</taxon>
        <taxon>Rhizopus</taxon>
    </lineage>
</organism>
<evidence type="ECO:0000259" key="6">
    <source>
        <dbReference type="PROSITE" id="PS50860"/>
    </source>
</evidence>
<keyword evidence="4" id="KW-0479">Metal-binding</keyword>
<dbReference type="Gene3D" id="3.30.980.10">
    <property type="entry name" value="Threonyl-trna Synthetase, Chain A, domain 2"/>
    <property type="match status" value="1"/>
</dbReference>
<comment type="subcellular location">
    <subcellularLocation>
        <location evidence="2">Cytoplasm</location>
    </subcellularLocation>
</comment>
<evidence type="ECO:0000313" key="8">
    <source>
        <dbReference type="Proteomes" id="UP000716291"/>
    </source>
</evidence>
<name>A0A9P6XEP7_RHIOR</name>
<dbReference type="PANTHER" id="PTHR43462">
    <property type="entry name" value="ALANYL-TRNA EDITING PROTEIN"/>
    <property type="match status" value="1"/>
</dbReference>
<comment type="caution">
    <text evidence="7">The sequence shown here is derived from an EMBL/GenBank/DDBJ whole genome shotgun (WGS) entry which is preliminary data.</text>
</comment>
<dbReference type="InterPro" id="IPR009000">
    <property type="entry name" value="Transl_B-barrel_sf"/>
</dbReference>
<proteinExistence type="inferred from homology"/>
<gene>
    <name evidence="7" type="ORF">G6F64_003228</name>
</gene>
<accession>A0A9P6XEP7</accession>
<keyword evidence="5" id="KW-0862">Zinc</keyword>
<evidence type="ECO:0000256" key="1">
    <source>
        <dbReference type="ARBA" id="ARBA00001947"/>
    </source>
</evidence>
<dbReference type="GO" id="GO:0005524">
    <property type="term" value="F:ATP binding"/>
    <property type="evidence" value="ECO:0007669"/>
    <property type="project" value="InterPro"/>
</dbReference>
<dbReference type="GO" id="GO:0005737">
    <property type="term" value="C:cytoplasm"/>
    <property type="evidence" value="ECO:0007669"/>
    <property type="project" value="UniProtKB-SubCell"/>
</dbReference>
<dbReference type="GO" id="GO:0006419">
    <property type="term" value="P:alanyl-tRNA aminoacylation"/>
    <property type="evidence" value="ECO:0007669"/>
    <property type="project" value="InterPro"/>
</dbReference>
<dbReference type="PROSITE" id="PS50860">
    <property type="entry name" value="AA_TRNA_LIGASE_II_ALA"/>
    <property type="match status" value="1"/>
</dbReference>
<dbReference type="InterPro" id="IPR051335">
    <property type="entry name" value="Alanyl-tRNA_Editing_Enzymes"/>
</dbReference>
<evidence type="ECO:0000313" key="7">
    <source>
        <dbReference type="EMBL" id="KAG1312189.1"/>
    </source>
</evidence>
<sequence length="423" mass="47994">MSTNNKYDQLKQVPVGNLFCQNDTFAREFTTQCIDCTEKPNKNGFYEVMLHDTVLFPEGGGQPCDTGLIDNVQVFLVERKGLSHVHYTKEPIKIGKTVHVQIDWDRRWDHVQQHSGQHLLSAVMEKEPYGLETVSWNLGKKHSYIEIPTGKQKSMTKITPELLSKVEKAVNELILQDLSVITHVQEHNEQNRPETLPDDYTGEGYIRTVEIKDIDRNPCCGTHIKRLGQLQTMKILHTENVRGGNTRVFFLFGQRVLDFLDVSYSITRKLTNVLSGPQETFVENVQKIQQQSREHMKKAKRLLKSLAQYTVNDISEALKENQFAIVYKEEGDKEFLSMIANIVRDRKLIDEGDQKVVILAAGEKKQGGPIIITGSNNELVQKVGKIVTSTLTRVKGGGEGRWEGKAQNWDGMEELENAVASAF</sequence>
<reference evidence="7" key="1">
    <citation type="journal article" date="2020" name="Microb. Genom.">
        <title>Genetic diversity of clinical and environmental Mucorales isolates obtained from an investigation of mucormycosis cases among solid organ transplant recipients.</title>
        <authorList>
            <person name="Nguyen M.H."/>
            <person name="Kaul D."/>
            <person name="Muto C."/>
            <person name="Cheng S.J."/>
            <person name="Richter R.A."/>
            <person name="Bruno V.M."/>
            <person name="Liu G."/>
            <person name="Beyhan S."/>
            <person name="Sundermann A.J."/>
            <person name="Mounaud S."/>
            <person name="Pasculle A.W."/>
            <person name="Nierman W.C."/>
            <person name="Driscoll E."/>
            <person name="Cumbie R."/>
            <person name="Clancy C.J."/>
            <person name="Dupont C.L."/>
        </authorList>
    </citation>
    <scope>NUCLEOTIDE SEQUENCE</scope>
    <source>
        <strain evidence="7">GL11</strain>
    </source>
</reference>
<dbReference type="GO" id="GO:0046872">
    <property type="term" value="F:metal ion binding"/>
    <property type="evidence" value="ECO:0007669"/>
    <property type="project" value="UniProtKB-KW"/>
</dbReference>
<dbReference type="GO" id="GO:0004813">
    <property type="term" value="F:alanine-tRNA ligase activity"/>
    <property type="evidence" value="ECO:0007669"/>
    <property type="project" value="InterPro"/>
</dbReference>
<evidence type="ECO:0000256" key="5">
    <source>
        <dbReference type="ARBA" id="ARBA00022833"/>
    </source>
</evidence>
<evidence type="ECO:0000256" key="3">
    <source>
        <dbReference type="ARBA" id="ARBA00008429"/>
    </source>
</evidence>
<dbReference type="PANTHER" id="PTHR43462:SF1">
    <property type="entry name" value="ALANYL-TRNA EDITING PROTEIN AARSD1"/>
    <property type="match status" value="1"/>
</dbReference>
<dbReference type="SMART" id="SM00863">
    <property type="entry name" value="tRNA_SAD"/>
    <property type="match status" value="1"/>
</dbReference>
<dbReference type="SUPFAM" id="SSF55186">
    <property type="entry name" value="ThrRS/AlaRS common domain"/>
    <property type="match status" value="1"/>
</dbReference>
<dbReference type="SUPFAM" id="SSF50447">
    <property type="entry name" value="Translation proteins"/>
    <property type="match status" value="1"/>
</dbReference>
<evidence type="ECO:0000256" key="4">
    <source>
        <dbReference type="ARBA" id="ARBA00022723"/>
    </source>
</evidence>
<dbReference type="InterPro" id="IPR018163">
    <property type="entry name" value="Thr/Ala-tRNA-synth_IIc_edit"/>
</dbReference>
<comment type="similarity">
    <text evidence="3">Belongs to the class-II aminoacyl-tRNA synthetase family. Alax-L subfamily.</text>
</comment>
<keyword evidence="8" id="KW-1185">Reference proteome</keyword>
<dbReference type="InterPro" id="IPR012947">
    <property type="entry name" value="tRNA_SAD"/>
</dbReference>
<dbReference type="Pfam" id="PF07973">
    <property type="entry name" value="tRNA_SAD"/>
    <property type="match status" value="1"/>
</dbReference>
<comment type="cofactor">
    <cofactor evidence="1">
        <name>Zn(2+)</name>
        <dbReference type="ChEBI" id="CHEBI:29105"/>
    </cofactor>
</comment>
<feature type="domain" description="Alanyl-transfer RNA synthetases family profile" evidence="6">
    <location>
        <begin position="1"/>
        <end position="262"/>
    </location>
</feature>
<dbReference type="AlphaFoldDB" id="A0A9P6XEP7"/>
<dbReference type="Gene3D" id="2.40.30.130">
    <property type="match status" value="1"/>
</dbReference>
<dbReference type="GO" id="GO:0003676">
    <property type="term" value="F:nucleic acid binding"/>
    <property type="evidence" value="ECO:0007669"/>
    <property type="project" value="InterPro"/>
</dbReference>
<evidence type="ECO:0000256" key="2">
    <source>
        <dbReference type="ARBA" id="ARBA00004496"/>
    </source>
</evidence>
<dbReference type="InterPro" id="IPR018165">
    <property type="entry name" value="Ala-tRNA-synth_IIc_core"/>
</dbReference>
<dbReference type="GO" id="GO:0002196">
    <property type="term" value="F:Ser-tRNA(Ala) deacylase activity"/>
    <property type="evidence" value="ECO:0007669"/>
    <property type="project" value="TreeGrafter"/>
</dbReference>
<dbReference type="Proteomes" id="UP000716291">
    <property type="component" value="Unassembled WGS sequence"/>
</dbReference>